<evidence type="ECO:0000313" key="2">
    <source>
        <dbReference type="EMBL" id="KAK4149039.1"/>
    </source>
</evidence>
<organism evidence="2 3">
    <name type="scientific">Chaetomidium leptoderma</name>
    <dbReference type="NCBI Taxonomy" id="669021"/>
    <lineage>
        <taxon>Eukaryota</taxon>
        <taxon>Fungi</taxon>
        <taxon>Dikarya</taxon>
        <taxon>Ascomycota</taxon>
        <taxon>Pezizomycotina</taxon>
        <taxon>Sordariomycetes</taxon>
        <taxon>Sordariomycetidae</taxon>
        <taxon>Sordariales</taxon>
        <taxon>Chaetomiaceae</taxon>
        <taxon>Chaetomidium</taxon>
    </lineage>
</organism>
<feature type="chain" id="PRO_5042887804" evidence="1">
    <location>
        <begin position="21"/>
        <end position="184"/>
    </location>
</feature>
<proteinExistence type="predicted"/>
<feature type="signal peptide" evidence="1">
    <location>
        <begin position="1"/>
        <end position="20"/>
    </location>
</feature>
<reference evidence="2" key="2">
    <citation type="submission" date="2023-05" db="EMBL/GenBank/DDBJ databases">
        <authorList>
            <consortium name="Lawrence Berkeley National Laboratory"/>
            <person name="Steindorff A."/>
            <person name="Hensen N."/>
            <person name="Bonometti L."/>
            <person name="Westerberg I."/>
            <person name="Brannstrom I.O."/>
            <person name="Guillou S."/>
            <person name="Cros-Aarteil S."/>
            <person name="Calhoun S."/>
            <person name="Haridas S."/>
            <person name="Kuo A."/>
            <person name="Mondo S."/>
            <person name="Pangilinan J."/>
            <person name="Riley R."/>
            <person name="Labutti K."/>
            <person name="Andreopoulos B."/>
            <person name="Lipzen A."/>
            <person name="Chen C."/>
            <person name="Yanf M."/>
            <person name="Daum C."/>
            <person name="Ng V."/>
            <person name="Clum A."/>
            <person name="Ohm R."/>
            <person name="Martin F."/>
            <person name="Silar P."/>
            <person name="Natvig D."/>
            <person name="Lalanne C."/>
            <person name="Gautier V."/>
            <person name="Ament-Velasquez S.L."/>
            <person name="Kruys A."/>
            <person name="Hutchinson M.I."/>
            <person name="Powell A.J."/>
            <person name="Barry K."/>
            <person name="Miller A.N."/>
            <person name="Grigoriev I.V."/>
            <person name="Debuchy R."/>
            <person name="Gladieux P."/>
            <person name="Thoren M.H."/>
            <person name="Johannesson H."/>
        </authorList>
    </citation>
    <scope>NUCLEOTIDE SEQUENCE</scope>
    <source>
        <strain evidence="2">CBS 538.74</strain>
    </source>
</reference>
<evidence type="ECO:0000313" key="3">
    <source>
        <dbReference type="Proteomes" id="UP001302745"/>
    </source>
</evidence>
<reference evidence="2" key="1">
    <citation type="journal article" date="2023" name="Mol. Phylogenet. Evol.">
        <title>Genome-scale phylogeny and comparative genomics of the fungal order Sordariales.</title>
        <authorList>
            <person name="Hensen N."/>
            <person name="Bonometti L."/>
            <person name="Westerberg I."/>
            <person name="Brannstrom I.O."/>
            <person name="Guillou S."/>
            <person name="Cros-Aarteil S."/>
            <person name="Calhoun S."/>
            <person name="Haridas S."/>
            <person name="Kuo A."/>
            <person name="Mondo S."/>
            <person name="Pangilinan J."/>
            <person name="Riley R."/>
            <person name="LaButti K."/>
            <person name="Andreopoulos B."/>
            <person name="Lipzen A."/>
            <person name="Chen C."/>
            <person name="Yan M."/>
            <person name="Daum C."/>
            <person name="Ng V."/>
            <person name="Clum A."/>
            <person name="Steindorff A."/>
            <person name="Ohm R.A."/>
            <person name="Martin F."/>
            <person name="Silar P."/>
            <person name="Natvig D.O."/>
            <person name="Lalanne C."/>
            <person name="Gautier V."/>
            <person name="Ament-Velasquez S.L."/>
            <person name="Kruys A."/>
            <person name="Hutchinson M.I."/>
            <person name="Powell A.J."/>
            <person name="Barry K."/>
            <person name="Miller A.N."/>
            <person name="Grigoriev I.V."/>
            <person name="Debuchy R."/>
            <person name="Gladieux P."/>
            <person name="Hiltunen Thoren M."/>
            <person name="Johannesson H."/>
        </authorList>
    </citation>
    <scope>NUCLEOTIDE SEQUENCE</scope>
    <source>
        <strain evidence="2">CBS 538.74</strain>
    </source>
</reference>
<evidence type="ECO:0000256" key="1">
    <source>
        <dbReference type="SAM" id="SignalP"/>
    </source>
</evidence>
<dbReference type="EMBL" id="MU857213">
    <property type="protein sequence ID" value="KAK4149039.1"/>
    <property type="molecule type" value="Genomic_DNA"/>
</dbReference>
<gene>
    <name evidence="2" type="ORF">C8A00DRAFT_38368</name>
</gene>
<sequence length="184" mass="19206">MRFRFSILTTLAALGSVAVAQMKATVVVQNIDILTTKSQSLIEPAKQLSISNAPLLVIGAGPWPKVILGFADIVATATLDVTAMSTGPKTKYVGSEATAIADAFRAFVKVHQQLLDALIGVGGFITKIPFVGPPVAAVLKSVEKVVDTLAFGIIDTVEATVAATMRTEYAGLQVTISTAVKTFS</sequence>
<keyword evidence="3" id="KW-1185">Reference proteome</keyword>
<keyword evidence="1" id="KW-0732">Signal</keyword>
<dbReference type="Pfam" id="PF17615">
    <property type="entry name" value="C166"/>
    <property type="match status" value="1"/>
</dbReference>
<dbReference type="AlphaFoldDB" id="A0AAN6VCT7"/>
<protein>
    <submittedName>
        <fullName evidence="2">Uncharacterized protein</fullName>
    </submittedName>
</protein>
<accession>A0AAN6VCT7</accession>
<comment type="caution">
    <text evidence="2">The sequence shown here is derived from an EMBL/GenBank/DDBJ whole genome shotgun (WGS) entry which is preliminary data.</text>
</comment>
<dbReference type="Proteomes" id="UP001302745">
    <property type="component" value="Unassembled WGS sequence"/>
</dbReference>
<name>A0AAN6VCT7_9PEZI</name>